<dbReference type="Proteomes" id="UP000092578">
    <property type="component" value="Unassembled WGS sequence"/>
</dbReference>
<keyword evidence="2" id="KW-1185">Reference proteome</keyword>
<dbReference type="RefSeq" id="WP_065411017.1">
    <property type="nucleotide sequence ID" value="NZ_MAYT01000027.1"/>
</dbReference>
<dbReference type="EMBL" id="MAYT01000027">
    <property type="protein sequence ID" value="OCA85045.1"/>
    <property type="molecule type" value="Genomic_DNA"/>
</dbReference>
<evidence type="ECO:0000313" key="2">
    <source>
        <dbReference type="Proteomes" id="UP000092578"/>
    </source>
</evidence>
<gene>
    <name evidence="1" type="ORF">A8F95_10155</name>
</gene>
<evidence type="ECO:0008006" key="3">
    <source>
        <dbReference type="Google" id="ProtNLM"/>
    </source>
</evidence>
<dbReference type="AlphaFoldDB" id="A0A1B9AMN8"/>
<dbReference type="Pfam" id="PF11588">
    <property type="entry name" value="DUF3243"/>
    <property type="match status" value="1"/>
</dbReference>
<accession>A0A1B9AMN8</accession>
<evidence type="ECO:0000313" key="1">
    <source>
        <dbReference type="EMBL" id="OCA85045.1"/>
    </source>
</evidence>
<name>A0A1B9AMN8_9BACI</name>
<comment type="caution">
    <text evidence="1">The sequence shown here is derived from an EMBL/GenBank/DDBJ whole genome shotgun (WGS) entry which is preliminary data.</text>
</comment>
<dbReference type="InterPro" id="IPR038292">
    <property type="entry name" value="YmfJ/YflH_sf"/>
</dbReference>
<protein>
    <recommendedName>
        <fullName evidence="3">DUF3243 domain-containing protein</fullName>
    </recommendedName>
</protein>
<dbReference type="InterPro" id="IPR021637">
    <property type="entry name" value="DUF3243"/>
</dbReference>
<proteinExistence type="predicted"/>
<sequence>MTEENHAIHKDGELQPHKVDDALERISPERMDSILENFNSFKSYLKKRIELAEKIGLNEEQLAVATEKIAGYLAEHAEPKNREEKLLQELWNVGTQDERHHLAHMLVKFVDQE</sequence>
<organism evidence="1 2">
    <name type="scientific">Pseudobacillus wudalianchiensis</name>
    <dbReference type="NCBI Taxonomy" id="1743143"/>
    <lineage>
        <taxon>Bacteria</taxon>
        <taxon>Bacillati</taxon>
        <taxon>Bacillota</taxon>
        <taxon>Bacilli</taxon>
        <taxon>Bacillales</taxon>
        <taxon>Bacillaceae</taxon>
        <taxon>Pseudobacillus</taxon>
    </lineage>
</organism>
<dbReference type="Gene3D" id="1.10.760.20">
    <property type="entry name" value="Protein of unknown function DUF3243"/>
    <property type="match status" value="1"/>
</dbReference>
<reference evidence="2" key="1">
    <citation type="submission" date="2016-05" db="EMBL/GenBank/DDBJ databases">
        <authorList>
            <person name="Liu B."/>
            <person name="Wang J."/>
            <person name="Zhu Y."/>
            <person name="Liu G."/>
            <person name="Chen Q."/>
            <person name="Chen Z."/>
            <person name="Lan J."/>
            <person name="Che J."/>
            <person name="Ge C."/>
            <person name="Shi H."/>
            <person name="Pan Z."/>
            <person name="Liu X."/>
        </authorList>
    </citation>
    <scope>NUCLEOTIDE SEQUENCE [LARGE SCALE GENOMIC DNA]</scope>
    <source>
        <strain evidence="2">FJAT-27215</strain>
    </source>
</reference>